<dbReference type="InterPro" id="IPR052454">
    <property type="entry name" value="TMX_domain-containing"/>
</dbReference>
<dbReference type="OrthoDB" id="2502001at2759"/>
<evidence type="ECO:0000256" key="3">
    <source>
        <dbReference type="ARBA" id="ARBA00022729"/>
    </source>
</evidence>
<evidence type="ECO:0000256" key="4">
    <source>
        <dbReference type="ARBA" id="ARBA00022824"/>
    </source>
</evidence>
<accession>A0A9P6IMS5</accession>
<feature type="non-terminal residue" evidence="11">
    <location>
        <position position="276"/>
    </location>
</feature>
<feature type="region of interest" description="Disordered" evidence="9">
    <location>
        <begin position="1"/>
        <end position="27"/>
    </location>
</feature>
<gene>
    <name evidence="11" type="ORF">BGZ65_011238</name>
</gene>
<dbReference type="Proteomes" id="UP000749646">
    <property type="component" value="Unassembled WGS sequence"/>
</dbReference>
<sequence>VALLAAPATAQYGRDEQETKDDSEKGGGIWETIKGFVVGGDGTSMTFAEDPTGAILNITDVNYKETIFTGEYIVTFCSVISAPCADYYPTFMDAAITLRNESNTKFAAVWVEENPRLAARFFVPARLPYVVYAKDGDFRQIPYVRNDTQYLVNFIEEEHYQYYPIMNGPMSPYSTLSGWFEKYAEVMEWVGQYTAWMPWMVYIIAGSMSGVVFSLFSGGSMYSSDPSKYPHLNPDGSLKTDAGSDATATEGSSSATKSKPSKPSSSTTKKRSTKKA</sequence>
<feature type="compositionally biased region" description="Basic and acidic residues" evidence="9">
    <location>
        <begin position="13"/>
        <end position="25"/>
    </location>
</feature>
<name>A0A9P6IMS5_9FUNG</name>
<evidence type="ECO:0000256" key="7">
    <source>
        <dbReference type="ARBA" id="ARBA00023157"/>
    </source>
</evidence>
<evidence type="ECO:0000256" key="2">
    <source>
        <dbReference type="ARBA" id="ARBA00022448"/>
    </source>
</evidence>
<keyword evidence="8" id="KW-0676">Redox-active center</keyword>
<dbReference type="SUPFAM" id="SSF52833">
    <property type="entry name" value="Thioredoxin-like"/>
    <property type="match status" value="1"/>
</dbReference>
<keyword evidence="10" id="KW-0472">Membrane</keyword>
<keyword evidence="2" id="KW-0813">Transport</keyword>
<comment type="caution">
    <text evidence="11">The sequence shown here is derived from an EMBL/GenBank/DDBJ whole genome shotgun (WGS) entry which is preliminary data.</text>
</comment>
<keyword evidence="6 10" id="KW-1133">Transmembrane helix</keyword>
<feature type="transmembrane region" description="Helical" evidence="10">
    <location>
        <begin position="196"/>
        <end position="216"/>
    </location>
</feature>
<evidence type="ECO:0000256" key="1">
    <source>
        <dbReference type="ARBA" id="ARBA00004389"/>
    </source>
</evidence>
<dbReference type="EMBL" id="JAAAHW010009548">
    <property type="protein sequence ID" value="KAF9939228.1"/>
    <property type="molecule type" value="Genomic_DNA"/>
</dbReference>
<feature type="region of interest" description="Disordered" evidence="9">
    <location>
        <begin position="232"/>
        <end position="276"/>
    </location>
</feature>
<dbReference type="InterPro" id="IPR036249">
    <property type="entry name" value="Thioredoxin-like_sf"/>
</dbReference>
<dbReference type="PANTHER" id="PTHR46107">
    <property type="entry name" value="DUMPY: SHORTER THAN WILD-TYPE"/>
    <property type="match status" value="1"/>
</dbReference>
<reference evidence="11" key="1">
    <citation type="journal article" date="2020" name="Fungal Divers.">
        <title>Resolving the Mortierellaceae phylogeny through synthesis of multi-gene phylogenetics and phylogenomics.</title>
        <authorList>
            <person name="Vandepol N."/>
            <person name="Liber J."/>
            <person name="Desiro A."/>
            <person name="Na H."/>
            <person name="Kennedy M."/>
            <person name="Barry K."/>
            <person name="Grigoriev I.V."/>
            <person name="Miller A.N."/>
            <person name="O'Donnell K."/>
            <person name="Stajich J.E."/>
            <person name="Bonito G."/>
        </authorList>
    </citation>
    <scope>NUCLEOTIDE SEQUENCE</scope>
    <source>
        <strain evidence="11">MES-2147</strain>
    </source>
</reference>
<keyword evidence="4" id="KW-0256">Endoplasmic reticulum</keyword>
<keyword evidence="10" id="KW-0812">Transmembrane</keyword>
<evidence type="ECO:0000313" key="12">
    <source>
        <dbReference type="Proteomes" id="UP000749646"/>
    </source>
</evidence>
<evidence type="ECO:0000256" key="5">
    <source>
        <dbReference type="ARBA" id="ARBA00022982"/>
    </source>
</evidence>
<evidence type="ECO:0000256" key="6">
    <source>
        <dbReference type="ARBA" id="ARBA00022989"/>
    </source>
</evidence>
<dbReference type="GO" id="GO:0005789">
    <property type="term" value="C:endoplasmic reticulum membrane"/>
    <property type="evidence" value="ECO:0007669"/>
    <property type="project" value="UniProtKB-SubCell"/>
</dbReference>
<dbReference type="Gene3D" id="3.40.30.10">
    <property type="entry name" value="Glutaredoxin"/>
    <property type="match status" value="1"/>
</dbReference>
<keyword evidence="5" id="KW-0249">Electron transport</keyword>
<dbReference type="PANTHER" id="PTHR46107:SF3">
    <property type="entry name" value="THIOREDOXIN DOMAIN-CONTAINING PROTEIN"/>
    <property type="match status" value="1"/>
</dbReference>
<proteinExistence type="predicted"/>
<evidence type="ECO:0000256" key="9">
    <source>
        <dbReference type="SAM" id="MobiDB-lite"/>
    </source>
</evidence>
<evidence type="ECO:0008006" key="13">
    <source>
        <dbReference type="Google" id="ProtNLM"/>
    </source>
</evidence>
<comment type="subcellular location">
    <subcellularLocation>
        <location evidence="1">Endoplasmic reticulum membrane</location>
        <topology evidence="1">Single-pass membrane protein</topology>
    </subcellularLocation>
</comment>
<evidence type="ECO:0000256" key="8">
    <source>
        <dbReference type="ARBA" id="ARBA00023284"/>
    </source>
</evidence>
<evidence type="ECO:0000313" key="11">
    <source>
        <dbReference type="EMBL" id="KAF9939228.1"/>
    </source>
</evidence>
<evidence type="ECO:0000256" key="10">
    <source>
        <dbReference type="SAM" id="Phobius"/>
    </source>
</evidence>
<protein>
    <recommendedName>
        <fullName evidence="13">Thioredoxin domain-containing protein</fullName>
    </recommendedName>
</protein>
<feature type="compositionally biased region" description="Low complexity" evidence="9">
    <location>
        <begin position="252"/>
        <end position="267"/>
    </location>
</feature>
<keyword evidence="3" id="KW-0732">Signal</keyword>
<dbReference type="AlphaFoldDB" id="A0A9P6IMS5"/>
<keyword evidence="7" id="KW-1015">Disulfide bond</keyword>
<organism evidence="11 12">
    <name type="scientific">Modicella reniformis</name>
    <dbReference type="NCBI Taxonomy" id="1440133"/>
    <lineage>
        <taxon>Eukaryota</taxon>
        <taxon>Fungi</taxon>
        <taxon>Fungi incertae sedis</taxon>
        <taxon>Mucoromycota</taxon>
        <taxon>Mortierellomycotina</taxon>
        <taxon>Mortierellomycetes</taxon>
        <taxon>Mortierellales</taxon>
        <taxon>Mortierellaceae</taxon>
        <taxon>Modicella</taxon>
    </lineage>
</organism>
<keyword evidence="12" id="KW-1185">Reference proteome</keyword>